<dbReference type="PANTHER" id="PTHR30420">
    <property type="entry name" value="N-SUCCINYLARGININE DIHYDROLASE"/>
    <property type="match status" value="1"/>
</dbReference>
<gene>
    <name evidence="4" type="ORF">D3872_13820</name>
</gene>
<sequence>MAASHDPATQPRTFIPASGCRSTGAIAASCRAWNPAPCANPSEENIMYVVRPVEMADLPRLEMLCRRDNQRVHTLPQSRHGLAALVEQSVASFQSRPALPADERYTFVLESAADGALAGTASLVAQAGGGASFLAFRQDMMQQVSPDLDVSNNVDMLMLCSDLSGYSQLAGYHAPGPAIGHEHKCLLGRARLMYAALAPQRFAHKFFASLPGATDGSKRSPFWDAIGRNFFHMDFMQVEKLLGGARNRALIAGLMPHYPVYVSLLPADARAALATVDPLARGGFEMLCDEGFEANDYVDICDGGPLLQASRHALKSYSSSMRRGVSQREHASAAGARRYLVCNAREQGFRAIAAASDPVEQQEFITLTLEERRLLDVGAGDEVVCIQL</sequence>
<dbReference type="Pfam" id="PF04958">
    <property type="entry name" value="AstA"/>
    <property type="match status" value="1"/>
</dbReference>
<comment type="caution">
    <text evidence="4">The sequence shown here is derived from an EMBL/GenBank/DDBJ whole genome shotgun (WGS) entry which is preliminary data.</text>
</comment>
<keyword evidence="1" id="KW-0056">Arginine metabolism</keyword>
<dbReference type="Proteomes" id="UP000284006">
    <property type="component" value="Unassembled WGS sequence"/>
</dbReference>
<dbReference type="GO" id="GO:0006527">
    <property type="term" value="P:L-arginine catabolic process"/>
    <property type="evidence" value="ECO:0007669"/>
    <property type="project" value="InterPro"/>
</dbReference>
<accession>A0A418XRR1</accession>
<dbReference type="EMBL" id="QYUP01000119">
    <property type="protein sequence ID" value="RJG15205.1"/>
    <property type="molecule type" value="Genomic_DNA"/>
</dbReference>
<reference evidence="4 5" key="1">
    <citation type="submission" date="2018-09" db="EMBL/GenBank/DDBJ databases">
        <authorList>
            <person name="Zhu H."/>
        </authorList>
    </citation>
    <scope>NUCLEOTIDE SEQUENCE [LARGE SCALE GENOMIC DNA]</scope>
    <source>
        <strain evidence="4 5">K1S02-61</strain>
    </source>
</reference>
<keyword evidence="3" id="KW-0012">Acyltransferase</keyword>
<dbReference type="PANTHER" id="PTHR30420:SF1">
    <property type="entry name" value="ARGININE N-SUCCINYLTRANSFERASE"/>
    <property type="match status" value="1"/>
</dbReference>
<keyword evidence="2 4" id="KW-0808">Transferase</keyword>
<keyword evidence="5" id="KW-1185">Reference proteome</keyword>
<dbReference type="GO" id="GO:0008791">
    <property type="term" value="F:arginine N-succinyltransferase activity"/>
    <property type="evidence" value="ECO:0007669"/>
    <property type="project" value="InterPro"/>
</dbReference>
<dbReference type="Gene3D" id="2.40.40.20">
    <property type="match status" value="1"/>
</dbReference>
<dbReference type="OrthoDB" id="21121at2"/>
<dbReference type="NCBIfam" id="TIGR03243">
    <property type="entry name" value="arg_catab_AOST"/>
    <property type="match status" value="1"/>
</dbReference>
<dbReference type="SUPFAM" id="SSF55729">
    <property type="entry name" value="Acyl-CoA N-acyltransferases (Nat)"/>
    <property type="match status" value="1"/>
</dbReference>
<evidence type="ECO:0000313" key="4">
    <source>
        <dbReference type="EMBL" id="RJG15205.1"/>
    </source>
</evidence>
<evidence type="ECO:0000256" key="3">
    <source>
        <dbReference type="ARBA" id="ARBA00023315"/>
    </source>
</evidence>
<dbReference type="AlphaFoldDB" id="A0A418XRR1"/>
<dbReference type="InterPro" id="IPR016181">
    <property type="entry name" value="Acyl_CoA_acyltransferase"/>
</dbReference>
<organism evidence="4 5">
    <name type="scientific">Massilia cavernae</name>
    <dbReference type="NCBI Taxonomy" id="2320864"/>
    <lineage>
        <taxon>Bacteria</taxon>
        <taxon>Pseudomonadati</taxon>
        <taxon>Pseudomonadota</taxon>
        <taxon>Betaproteobacteria</taxon>
        <taxon>Burkholderiales</taxon>
        <taxon>Oxalobacteraceae</taxon>
        <taxon>Telluria group</taxon>
        <taxon>Massilia</taxon>
    </lineage>
</organism>
<name>A0A418XRR1_9BURK</name>
<evidence type="ECO:0000313" key="5">
    <source>
        <dbReference type="Proteomes" id="UP000284006"/>
    </source>
</evidence>
<evidence type="ECO:0000256" key="1">
    <source>
        <dbReference type="ARBA" id="ARBA00022503"/>
    </source>
</evidence>
<evidence type="ECO:0000256" key="2">
    <source>
        <dbReference type="ARBA" id="ARBA00022679"/>
    </source>
</evidence>
<dbReference type="InterPro" id="IPR007041">
    <property type="entry name" value="Arg_succinylTrfase_AstA/AruG"/>
</dbReference>
<proteinExistence type="predicted"/>
<protein>
    <submittedName>
        <fullName evidence="4">Arginine N-succinyltransferase</fullName>
    </submittedName>
</protein>